<dbReference type="Proteomes" id="UP000541444">
    <property type="component" value="Unassembled WGS sequence"/>
</dbReference>
<gene>
    <name evidence="2" type="ORF">GIB67_021228</name>
</gene>
<sequence length="326" mass="36997">MVSMMRSCLQWLLKLVNSIIGMVGIAMIVYALWMLRVWQREMHNSSFWGDSNSPVPWFVYASLAIGISLCVITCFGHIAAETAYGHCLSCGRNFVDEISHSYTLSCPVREVGPDIVVVWRLVFTVLSGELAVSQGPKDAALQQENRLSMLWMFGWLKEKKKKKENVQKKNPISSLNCSLVLQVKWKNLLVNLKLEQYMVLVFILFLLEAAVAADVFLNRNWEKDFPDDPTGKFDELKHFVKSNFDVCKWIGVSIVAAQGLSILLSMILRALGPGQGKCYDSDEDYESARLPLLNNQSHPPPYVVGEPQFTPRNDTWNARVHEKIPR</sequence>
<keyword evidence="1" id="KW-1133">Transmembrane helix</keyword>
<organism evidence="2 3">
    <name type="scientific">Kingdonia uniflora</name>
    <dbReference type="NCBI Taxonomy" id="39325"/>
    <lineage>
        <taxon>Eukaryota</taxon>
        <taxon>Viridiplantae</taxon>
        <taxon>Streptophyta</taxon>
        <taxon>Embryophyta</taxon>
        <taxon>Tracheophyta</taxon>
        <taxon>Spermatophyta</taxon>
        <taxon>Magnoliopsida</taxon>
        <taxon>Ranunculales</taxon>
        <taxon>Circaeasteraceae</taxon>
        <taxon>Kingdonia</taxon>
    </lineage>
</organism>
<keyword evidence="1" id="KW-0472">Membrane</keyword>
<feature type="transmembrane region" description="Helical" evidence="1">
    <location>
        <begin position="249"/>
        <end position="268"/>
    </location>
</feature>
<name>A0A7J7LFQ6_9MAGN</name>
<accession>A0A7J7LFQ6</accession>
<protein>
    <recommendedName>
        <fullName evidence="4">Tetraspanin-19</fullName>
    </recommendedName>
</protein>
<feature type="transmembrane region" description="Helical" evidence="1">
    <location>
        <begin position="55"/>
        <end position="79"/>
    </location>
</feature>
<feature type="transmembrane region" description="Helical" evidence="1">
    <location>
        <begin position="12"/>
        <end position="35"/>
    </location>
</feature>
<dbReference type="AlphaFoldDB" id="A0A7J7LFQ6"/>
<evidence type="ECO:0008006" key="4">
    <source>
        <dbReference type="Google" id="ProtNLM"/>
    </source>
</evidence>
<evidence type="ECO:0000313" key="2">
    <source>
        <dbReference type="EMBL" id="KAF6141412.1"/>
    </source>
</evidence>
<keyword evidence="1" id="KW-0812">Transmembrane</keyword>
<feature type="transmembrane region" description="Helical" evidence="1">
    <location>
        <begin position="197"/>
        <end position="217"/>
    </location>
</feature>
<reference evidence="2 3" key="1">
    <citation type="journal article" date="2020" name="IScience">
        <title>Genome Sequencing of the Endangered Kingdonia uniflora (Circaeasteraceae, Ranunculales) Reveals Potential Mechanisms of Evolutionary Specialization.</title>
        <authorList>
            <person name="Sun Y."/>
            <person name="Deng T."/>
            <person name="Zhang A."/>
            <person name="Moore M.J."/>
            <person name="Landis J.B."/>
            <person name="Lin N."/>
            <person name="Zhang H."/>
            <person name="Zhang X."/>
            <person name="Huang J."/>
            <person name="Zhang X."/>
            <person name="Sun H."/>
            <person name="Wang H."/>
        </authorList>
    </citation>
    <scope>NUCLEOTIDE SEQUENCE [LARGE SCALE GENOMIC DNA]</scope>
    <source>
        <strain evidence="2">TB1705</strain>
        <tissue evidence="2">Leaf</tissue>
    </source>
</reference>
<proteinExistence type="predicted"/>
<evidence type="ECO:0000313" key="3">
    <source>
        <dbReference type="Proteomes" id="UP000541444"/>
    </source>
</evidence>
<dbReference type="EMBL" id="JACGCM010002327">
    <property type="protein sequence ID" value="KAF6141412.1"/>
    <property type="molecule type" value="Genomic_DNA"/>
</dbReference>
<keyword evidence="3" id="KW-1185">Reference proteome</keyword>
<comment type="caution">
    <text evidence="2">The sequence shown here is derived from an EMBL/GenBank/DDBJ whole genome shotgun (WGS) entry which is preliminary data.</text>
</comment>
<dbReference type="OrthoDB" id="1542002at2759"/>
<evidence type="ECO:0000256" key="1">
    <source>
        <dbReference type="SAM" id="Phobius"/>
    </source>
</evidence>